<name>A0ACC2S9Z8_9FUNG</name>
<dbReference type="EMBL" id="QTSX02005695">
    <property type="protein sequence ID" value="KAJ9059125.1"/>
    <property type="molecule type" value="Genomic_DNA"/>
</dbReference>
<sequence length="121" mass="14308">MLFEGLMQENYKPYIALKQKYWSREHMFWDTLVVGIGFPVWMGLNQAQTWDKYPDYTIFCLWHFKEDYTVEYMAACVVLLTMTHQLKSVVSKHGELLLITRSHVHGLHMNSSDQLSSGRFL</sequence>
<accession>A0ACC2S9Z8</accession>
<evidence type="ECO:0000313" key="2">
    <source>
        <dbReference type="Proteomes" id="UP001165960"/>
    </source>
</evidence>
<proteinExistence type="predicted"/>
<organism evidence="1 2">
    <name type="scientific">Entomophthora muscae</name>
    <dbReference type="NCBI Taxonomy" id="34485"/>
    <lineage>
        <taxon>Eukaryota</taxon>
        <taxon>Fungi</taxon>
        <taxon>Fungi incertae sedis</taxon>
        <taxon>Zoopagomycota</taxon>
        <taxon>Entomophthoromycotina</taxon>
        <taxon>Entomophthoromycetes</taxon>
        <taxon>Entomophthorales</taxon>
        <taxon>Entomophthoraceae</taxon>
        <taxon>Entomophthora</taxon>
    </lineage>
</organism>
<protein>
    <submittedName>
        <fullName evidence="1">Uncharacterized protein</fullName>
    </submittedName>
</protein>
<reference evidence="1" key="1">
    <citation type="submission" date="2022-04" db="EMBL/GenBank/DDBJ databases">
        <title>Genome of the entomopathogenic fungus Entomophthora muscae.</title>
        <authorList>
            <person name="Elya C."/>
            <person name="Lovett B.R."/>
            <person name="Lee E."/>
            <person name="Macias A.M."/>
            <person name="Hajek A.E."/>
            <person name="De Bivort B.L."/>
            <person name="Kasson M.T."/>
            <person name="De Fine Licht H.H."/>
            <person name="Stajich J.E."/>
        </authorList>
    </citation>
    <scope>NUCLEOTIDE SEQUENCE</scope>
    <source>
        <strain evidence="1">Berkeley</strain>
    </source>
</reference>
<gene>
    <name evidence="1" type="ORF">DSO57_1005628</name>
</gene>
<comment type="caution">
    <text evidence="1">The sequence shown here is derived from an EMBL/GenBank/DDBJ whole genome shotgun (WGS) entry which is preliminary data.</text>
</comment>
<evidence type="ECO:0000313" key="1">
    <source>
        <dbReference type="EMBL" id="KAJ9059125.1"/>
    </source>
</evidence>
<dbReference type="Proteomes" id="UP001165960">
    <property type="component" value="Unassembled WGS sequence"/>
</dbReference>
<keyword evidence="2" id="KW-1185">Reference proteome</keyword>